<evidence type="ECO:0000313" key="1">
    <source>
        <dbReference type="EMBL" id="KAK7319533.1"/>
    </source>
</evidence>
<protein>
    <submittedName>
        <fullName evidence="1">Uncharacterized protein</fullName>
    </submittedName>
</protein>
<keyword evidence="2" id="KW-1185">Reference proteome</keyword>
<dbReference type="AlphaFoldDB" id="A0AAN9Q5Y2"/>
<name>A0AAN9Q5Y2_CLITE</name>
<reference evidence="1 2" key="1">
    <citation type="submission" date="2024-01" db="EMBL/GenBank/DDBJ databases">
        <title>The genomes of 5 underutilized Papilionoideae crops provide insights into root nodulation and disease resistance.</title>
        <authorList>
            <person name="Yuan L."/>
        </authorList>
    </citation>
    <scope>NUCLEOTIDE SEQUENCE [LARGE SCALE GENOMIC DNA]</scope>
    <source>
        <strain evidence="1">LY-2023</strain>
        <tissue evidence="1">Leaf</tissue>
    </source>
</reference>
<dbReference type="Proteomes" id="UP001359559">
    <property type="component" value="Unassembled WGS sequence"/>
</dbReference>
<evidence type="ECO:0000313" key="2">
    <source>
        <dbReference type="Proteomes" id="UP001359559"/>
    </source>
</evidence>
<accession>A0AAN9Q5Y2</accession>
<gene>
    <name evidence="1" type="ORF">RJT34_04255</name>
</gene>
<sequence length="82" mass="8678">MAPTAAMLLLSHNSKTHAPSATMPPSSSYCGLKGPALKWVARYNAGPTEGSQKNVTQTQTSCIVDPSAKDKRLEEALQLCSC</sequence>
<dbReference type="EMBL" id="JAYKXN010000001">
    <property type="protein sequence ID" value="KAK7319533.1"/>
    <property type="molecule type" value="Genomic_DNA"/>
</dbReference>
<organism evidence="1 2">
    <name type="scientific">Clitoria ternatea</name>
    <name type="common">Butterfly pea</name>
    <dbReference type="NCBI Taxonomy" id="43366"/>
    <lineage>
        <taxon>Eukaryota</taxon>
        <taxon>Viridiplantae</taxon>
        <taxon>Streptophyta</taxon>
        <taxon>Embryophyta</taxon>
        <taxon>Tracheophyta</taxon>
        <taxon>Spermatophyta</taxon>
        <taxon>Magnoliopsida</taxon>
        <taxon>eudicotyledons</taxon>
        <taxon>Gunneridae</taxon>
        <taxon>Pentapetalae</taxon>
        <taxon>rosids</taxon>
        <taxon>fabids</taxon>
        <taxon>Fabales</taxon>
        <taxon>Fabaceae</taxon>
        <taxon>Papilionoideae</taxon>
        <taxon>50 kb inversion clade</taxon>
        <taxon>NPAAA clade</taxon>
        <taxon>indigoferoid/millettioid clade</taxon>
        <taxon>Phaseoleae</taxon>
        <taxon>Clitoria</taxon>
    </lineage>
</organism>
<proteinExistence type="predicted"/>
<comment type="caution">
    <text evidence="1">The sequence shown here is derived from an EMBL/GenBank/DDBJ whole genome shotgun (WGS) entry which is preliminary data.</text>
</comment>